<name>A0A3B3Q1T3_9TELE</name>
<organism evidence="5 6">
    <name type="scientific">Paramormyrops kingsleyae</name>
    <dbReference type="NCBI Taxonomy" id="1676925"/>
    <lineage>
        <taxon>Eukaryota</taxon>
        <taxon>Metazoa</taxon>
        <taxon>Chordata</taxon>
        <taxon>Craniata</taxon>
        <taxon>Vertebrata</taxon>
        <taxon>Euteleostomi</taxon>
        <taxon>Actinopterygii</taxon>
        <taxon>Neopterygii</taxon>
        <taxon>Teleostei</taxon>
        <taxon>Osteoglossocephala</taxon>
        <taxon>Osteoglossomorpha</taxon>
        <taxon>Osteoglossiformes</taxon>
        <taxon>Mormyridae</taxon>
        <taxon>Paramormyrops</taxon>
    </lineage>
</organism>
<keyword evidence="6" id="KW-1185">Reference proteome</keyword>
<feature type="domain" description="EF-hand" evidence="4">
    <location>
        <begin position="93"/>
        <end position="128"/>
    </location>
</feature>
<feature type="region of interest" description="Disordered" evidence="3">
    <location>
        <begin position="21"/>
        <end position="53"/>
    </location>
</feature>
<dbReference type="GO" id="GO:0032588">
    <property type="term" value="C:trans-Golgi network membrane"/>
    <property type="evidence" value="ECO:0007669"/>
    <property type="project" value="TreeGrafter"/>
</dbReference>
<reference evidence="5" key="1">
    <citation type="submission" date="2025-05" db="UniProtKB">
        <authorList>
            <consortium name="Ensembl"/>
        </authorList>
    </citation>
    <scope>IDENTIFICATION</scope>
</reference>
<dbReference type="Ensembl" id="ENSPKIT00000023921.1">
    <property type="protein sequence ID" value="ENSPKIP00000000038.1"/>
    <property type="gene ID" value="ENSPKIG00000018849.1"/>
</dbReference>
<dbReference type="PROSITE" id="PS50222">
    <property type="entry name" value="EF_HAND_2"/>
    <property type="match status" value="1"/>
</dbReference>
<dbReference type="GeneTree" id="ENSGT00440000033504"/>
<dbReference type="OrthoDB" id="9989112at2759"/>
<dbReference type="AlphaFoldDB" id="A0A3B3Q1T3"/>
<accession>A0A3B3Q1T3</accession>
<evidence type="ECO:0000313" key="6">
    <source>
        <dbReference type="Proteomes" id="UP000261540"/>
    </source>
</evidence>
<sequence>MSGLLVDGEVFVGEARGEMSPCSPRRRACAHPRAGRGRRDAASLSPLEEARTSGTLQREVLGKATELFLLCDKERKGFITKRDMLRLQGELPLTAEQLESVFESLDQERNGFLTPVEFRKGLGELVLEPEAEVEEEVGVQRVERVNPDEQRFTQTLVELGVETLLKDGQWEAHVLWRSLRRDHPELLCVLEELLSHAVSQMRDAMKERDSLEHALRRRELDHDQVVRSIYEEMENQVREEKEKRHTENSVRESDRCQQLREQLRIRGQELELAAAKQKELEDMVRMLSSEQMDTREQNQKVQYLNQQLQEQLESSRAELESVMGQLQQLQSTSIHEQRGREGNVFKVSKNMQKEKESLVRQLELLREMNKRMRDEKDVHQSHRGVSYRSSFHTLAPLPQCSWENGHPLWLHTSPPYWPYPPPMK</sequence>
<dbReference type="KEGG" id="pki:111847970"/>
<dbReference type="InterPro" id="IPR011992">
    <property type="entry name" value="EF-hand-dom_pair"/>
</dbReference>
<dbReference type="Proteomes" id="UP000261540">
    <property type="component" value="Unplaced"/>
</dbReference>
<protein>
    <submittedName>
        <fullName evidence="5">Calcium release activated channel regulator 2B</fullName>
    </submittedName>
</protein>
<proteinExistence type="predicted"/>
<dbReference type="GO" id="GO:0005509">
    <property type="term" value="F:calcium ion binding"/>
    <property type="evidence" value="ECO:0007669"/>
    <property type="project" value="InterPro"/>
</dbReference>
<evidence type="ECO:0000256" key="1">
    <source>
        <dbReference type="ARBA" id="ARBA00022737"/>
    </source>
</evidence>
<evidence type="ECO:0000313" key="5">
    <source>
        <dbReference type="Ensembl" id="ENSPKIP00000000038.1"/>
    </source>
</evidence>
<evidence type="ECO:0000259" key="4">
    <source>
        <dbReference type="PROSITE" id="PS50222"/>
    </source>
</evidence>
<evidence type="ECO:0000256" key="3">
    <source>
        <dbReference type="SAM" id="MobiDB-lite"/>
    </source>
</evidence>
<keyword evidence="1" id="KW-0677">Repeat</keyword>
<dbReference type="Ensembl" id="ENSPKIT00000023904.1">
    <property type="protein sequence ID" value="ENSPKIP00000000021.1"/>
    <property type="gene ID" value="ENSPKIG00000018849.1"/>
</dbReference>
<dbReference type="InterPro" id="IPR002048">
    <property type="entry name" value="EF_hand_dom"/>
</dbReference>
<feature type="compositionally biased region" description="Basic residues" evidence="3">
    <location>
        <begin position="24"/>
        <end position="36"/>
    </location>
</feature>
<evidence type="ECO:0000256" key="2">
    <source>
        <dbReference type="SAM" id="Coils"/>
    </source>
</evidence>
<dbReference type="Gene3D" id="1.10.238.10">
    <property type="entry name" value="EF-hand"/>
    <property type="match status" value="1"/>
</dbReference>
<dbReference type="PANTHER" id="PTHR46311:SF3">
    <property type="entry name" value="CALCIUM-BINDING PROTEIN 8"/>
    <property type="match status" value="1"/>
</dbReference>
<dbReference type="PANTHER" id="PTHR46311">
    <property type="entry name" value="CALCIUM-BINDING PROTEIN 8-RELATED"/>
    <property type="match status" value="1"/>
</dbReference>
<dbReference type="CTD" id="283229"/>
<dbReference type="SMART" id="SM00054">
    <property type="entry name" value="EFh"/>
    <property type="match status" value="2"/>
</dbReference>
<dbReference type="InterPro" id="IPR051111">
    <property type="entry name" value="Ca-binding_regulatory"/>
</dbReference>
<dbReference type="SUPFAM" id="SSF47473">
    <property type="entry name" value="EF-hand"/>
    <property type="match status" value="1"/>
</dbReference>
<keyword evidence="2" id="KW-0175">Coiled coil</keyword>
<feature type="coiled-coil region" evidence="2">
    <location>
        <begin position="201"/>
        <end position="375"/>
    </location>
</feature>